<reference evidence="5" key="1">
    <citation type="submission" date="2024-07" db="EMBL/GenBank/DDBJ databases">
        <title>Two chromosome-level genome assemblies of Korean endemic species Abeliophyllum distichum and Forsythia ovata (Oleaceae).</title>
        <authorList>
            <person name="Jang H."/>
        </authorList>
    </citation>
    <scope>NUCLEOTIDE SEQUENCE [LARGE SCALE GENOMIC DNA]</scope>
</reference>
<organism evidence="4 5">
    <name type="scientific">Abeliophyllum distichum</name>
    <dbReference type="NCBI Taxonomy" id="126358"/>
    <lineage>
        <taxon>Eukaryota</taxon>
        <taxon>Viridiplantae</taxon>
        <taxon>Streptophyta</taxon>
        <taxon>Embryophyta</taxon>
        <taxon>Tracheophyta</taxon>
        <taxon>Spermatophyta</taxon>
        <taxon>Magnoliopsida</taxon>
        <taxon>eudicotyledons</taxon>
        <taxon>Gunneridae</taxon>
        <taxon>Pentapetalae</taxon>
        <taxon>asterids</taxon>
        <taxon>lamiids</taxon>
        <taxon>Lamiales</taxon>
        <taxon>Oleaceae</taxon>
        <taxon>Forsythieae</taxon>
        <taxon>Abeliophyllum</taxon>
    </lineage>
</organism>
<keyword evidence="5" id="KW-1185">Reference proteome</keyword>
<comment type="caution">
    <text evidence="4">The sequence shown here is derived from an EMBL/GenBank/DDBJ whole genome shotgun (WGS) entry which is preliminary data.</text>
</comment>
<dbReference type="EMBL" id="JBFOLK010000010">
    <property type="protein sequence ID" value="KAL2481857.1"/>
    <property type="molecule type" value="Genomic_DNA"/>
</dbReference>
<dbReference type="Proteomes" id="UP001604336">
    <property type="component" value="Unassembled WGS sequence"/>
</dbReference>
<dbReference type="InterPro" id="IPR006868">
    <property type="entry name" value="DUF630"/>
</dbReference>
<evidence type="ECO:0000259" key="3">
    <source>
        <dbReference type="Pfam" id="PF04783"/>
    </source>
</evidence>
<sequence>MGCSPSKLDNEAVVQLCKDRNKFIKQAVEHRMKFASGHIAYMRSMKRVSVALREYISGHEPRENKLDSFTPDFTPIKKTSAAFICVSPRSFSVTPFKSEPNSCCKINYLKSGGNSSISVEMRPPQSPETVRIEAYSPVHHFGMDSILEMQSSSVSSSAFYNSPNNRPNYSPISAQTSQWDFFWNPFSSLDYYGYPTSSLDETILNDENARVRQVLEKEGIPELEEKKEKEEIDGRINKKDEYSNREEVVAEDLYDTGTSKNEDGTNSGPGAEQTNQGSQSNEHQSVEVAKTNQGSQSNEHQSVEVAKAENVGQISSEETTVTDSESKEEIPGYTVYVNQRITSMAEIVKDLEDHFMVAHNSATEISSILQSSRAKISRSNDLTVMEMLNPVALFRSASSRSSSSSRFFVSSSTSRVEDYECNSYFSEESCIFSGNHQSTLDRLYAWEKKLYQEVRVGERVRKAYEKKCAQLRNQNVKGEEPPPFSDKTRAALNDLHTQIKVSIHLVEAASKRIETLRDEELEPQILELVQGLASMWKVMAECHQLQKCTLDEAKILLAGTPLTFSTTKKRTMSPSEIHRLAHSASNLESELRNWKACFETWIVSQRSYVHALTGWLLRCIRLDPDMLKLPFPPRESFGGLSMFNICIQWSRLLDAIQEAPVLDGLDLAAAGVCSLYAQQLQEDSCRKPSALKSCGGEGEPVGSSEVGQLEDEVVTAEKMAEVANRVLCTRMSVAMSSLTEFAVSSAEGYANLVKQWENTKQPKSSDTGN</sequence>
<dbReference type="PANTHER" id="PTHR21450">
    <property type="entry name" value="PROTEIN ALTERED PHOSPHATE STARVATION RESPONSE 1"/>
    <property type="match status" value="1"/>
</dbReference>
<feature type="region of interest" description="Disordered" evidence="1">
    <location>
        <begin position="243"/>
        <end position="328"/>
    </location>
</feature>
<dbReference type="Pfam" id="PF04783">
    <property type="entry name" value="DUF630"/>
    <property type="match status" value="1"/>
</dbReference>
<feature type="compositionally biased region" description="Polar residues" evidence="1">
    <location>
        <begin position="256"/>
        <end position="283"/>
    </location>
</feature>
<feature type="compositionally biased region" description="Polar residues" evidence="1">
    <location>
        <begin position="290"/>
        <end position="300"/>
    </location>
</feature>
<accession>A0ABD1R081</accession>
<proteinExistence type="predicted"/>
<protein>
    <submittedName>
        <fullName evidence="4">Uncharacterized protein</fullName>
    </submittedName>
</protein>
<dbReference type="Pfam" id="PF04782">
    <property type="entry name" value="DUF632"/>
    <property type="match status" value="1"/>
</dbReference>
<dbReference type="PANTHER" id="PTHR21450:SF3">
    <property type="entry name" value="DUF630 FAMILY PROTEIN (DUF630 AND DUF632)"/>
    <property type="match status" value="1"/>
</dbReference>
<name>A0ABD1R081_9LAMI</name>
<feature type="domain" description="DUF632" evidence="2">
    <location>
        <begin position="344"/>
        <end position="666"/>
    </location>
</feature>
<feature type="domain" description="DUF630" evidence="3">
    <location>
        <begin position="1"/>
        <end position="59"/>
    </location>
</feature>
<evidence type="ECO:0000313" key="4">
    <source>
        <dbReference type="EMBL" id="KAL2481857.1"/>
    </source>
</evidence>
<dbReference type="InterPro" id="IPR006867">
    <property type="entry name" value="DUF632"/>
</dbReference>
<evidence type="ECO:0000259" key="2">
    <source>
        <dbReference type="Pfam" id="PF04782"/>
    </source>
</evidence>
<gene>
    <name evidence="4" type="ORF">Adt_34823</name>
</gene>
<dbReference type="AlphaFoldDB" id="A0ABD1R081"/>
<evidence type="ECO:0000256" key="1">
    <source>
        <dbReference type="SAM" id="MobiDB-lite"/>
    </source>
</evidence>
<evidence type="ECO:0000313" key="5">
    <source>
        <dbReference type="Proteomes" id="UP001604336"/>
    </source>
</evidence>